<dbReference type="InterPro" id="IPR013343">
    <property type="entry name" value="CRISPR-assoc_prot_Cas4"/>
</dbReference>
<sequence length="169" mass="20112">MGLFSNEVKITGIEVNYYFYCKRQLWFYTHGLDMEQNSVDVEIGKEIHDESFEREHKEVLIDDTIKLDFVGENAEIHEVKKGKRLDKGDRYQILFYIYYLEKKGIENVRAVVHFPLYKRKEELYLTDEDRKVLEEALAEIKKIRQANKPDPPLNKSACKKCSYYELCLS</sequence>
<dbReference type="Gene3D" id="3.90.320.10">
    <property type="match status" value="1"/>
</dbReference>
<evidence type="ECO:0000256" key="2">
    <source>
        <dbReference type="ARBA" id="ARBA00022723"/>
    </source>
</evidence>
<dbReference type="NCBIfam" id="TIGR00372">
    <property type="entry name" value="cas4"/>
    <property type="match status" value="1"/>
</dbReference>
<feature type="domain" description="DUF83" evidence="10">
    <location>
        <begin position="11"/>
        <end position="168"/>
    </location>
</feature>
<keyword evidence="5 9" id="KW-0408">Iron</keyword>
<reference evidence="11 12" key="1">
    <citation type="submission" date="2016-11" db="EMBL/GenBank/DDBJ databases">
        <authorList>
            <person name="Jaros S."/>
            <person name="Januszkiewicz K."/>
            <person name="Wedrychowicz H."/>
        </authorList>
    </citation>
    <scope>NUCLEOTIDE SEQUENCE [LARGE SCALE GENOMIC DNA]</scope>
    <source>
        <strain evidence="11 12">DSM 17918</strain>
    </source>
</reference>
<comment type="similarity">
    <text evidence="9">Belongs to the CRISPR-associated exonuclease Cas4 family.</text>
</comment>
<dbReference type="Pfam" id="PF01930">
    <property type="entry name" value="Cas_Cas4"/>
    <property type="match status" value="1"/>
</dbReference>
<dbReference type="Proteomes" id="UP000184088">
    <property type="component" value="Unassembled WGS sequence"/>
</dbReference>
<evidence type="ECO:0000256" key="7">
    <source>
        <dbReference type="ARBA" id="ARBA00023118"/>
    </source>
</evidence>
<dbReference type="InterPro" id="IPR011604">
    <property type="entry name" value="PDDEXK-like_dom_sf"/>
</dbReference>
<name>A0A1M4SK76_9THEO</name>
<evidence type="ECO:0000256" key="9">
    <source>
        <dbReference type="RuleBase" id="RU365022"/>
    </source>
</evidence>
<keyword evidence="4 9" id="KW-0269">Exonuclease</keyword>
<comment type="function">
    <text evidence="9">CRISPR (clustered regularly interspaced short palindromic repeat) is an adaptive immune system that provides protection against mobile genetic elements (viruses, transposable elements and conjugative plasmids). CRISPR clusters contain sequences complementary to antecedent mobile elements and target invading nucleic acids. CRISPR clusters are transcribed and processed into CRISPR RNA (crRNA).</text>
</comment>
<dbReference type="InterPro" id="IPR022765">
    <property type="entry name" value="Dna2/Cas4_DUF83"/>
</dbReference>
<evidence type="ECO:0000256" key="6">
    <source>
        <dbReference type="ARBA" id="ARBA00023014"/>
    </source>
</evidence>
<keyword evidence="3 9" id="KW-0378">Hydrolase</keyword>
<evidence type="ECO:0000259" key="10">
    <source>
        <dbReference type="Pfam" id="PF01930"/>
    </source>
</evidence>
<keyword evidence="12" id="KW-1185">Reference proteome</keyword>
<dbReference type="GO" id="GO:0051536">
    <property type="term" value="F:iron-sulfur cluster binding"/>
    <property type="evidence" value="ECO:0007669"/>
    <property type="project" value="UniProtKB-KW"/>
</dbReference>
<dbReference type="AlphaFoldDB" id="A0A1M4SK76"/>
<protein>
    <recommendedName>
        <fullName evidence="9">CRISPR-associated exonuclease Cas4</fullName>
        <ecNumber evidence="9">3.1.12.1</ecNumber>
    </recommendedName>
</protein>
<organism evidence="11 12">
    <name type="scientific">Caldanaerobius fijiensis DSM 17918</name>
    <dbReference type="NCBI Taxonomy" id="1121256"/>
    <lineage>
        <taxon>Bacteria</taxon>
        <taxon>Bacillati</taxon>
        <taxon>Bacillota</taxon>
        <taxon>Clostridia</taxon>
        <taxon>Thermoanaerobacterales</taxon>
        <taxon>Thermoanaerobacteraceae</taxon>
        <taxon>Caldanaerobius</taxon>
    </lineage>
</organism>
<keyword evidence="7 9" id="KW-0051">Antiviral defense</keyword>
<keyword evidence="6 9" id="KW-0411">Iron-sulfur</keyword>
<keyword evidence="2 9" id="KW-0479">Metal-binding</keyword>
<evidence type="ECO:0000256" key="5">
    <source>
        <dbReference type="ARBA" id="ARBA00023004"/>
    </source>
</evidence>
<proteinExistence type="inferred from homology"/>
<dbReference type="STRING" id="1121256.SAMN02746089_00061"/>
<evidence type="ECO:0000256" key="3">
    <source>
        <dbReference type="ARBA" id="ARBA00022801"/>
    </source>
</evidence>
<gene>
    <name evidence="11" type="ORF">SAMN02746089_00061</name>
</gene>
<comment type="cofactor">
    <cofactor evidence="9">
        <name>Mg(2+)</name>
        <dbReference type="ChEBI" id="CHEBI:18420"/>
    </cofactor>
    <cofactor evidence="9">
        <name>Mn(2+)</name>
        <dbReference type="ChEBI" id="CHEBI:29035"/>
    </cofactor>
    <text evidence="9">Mg(2+) or Mn(2+) required for ssDNA cleavage activity.</text>
</comment>
<evidence type="ECO:0000256" key="8">
    <source>
        <dbReference type="ARBA" id="ARBA00023211"/>
    </source>
</evidence>
<evidence type="ECO:0000256" key="4">
    <source>
        <dbReference type="ARBA" id="ARBA00022839"/>
    </source>
</evidence>
<dbReference type="PANTHER" id="PTHR37168">
    <property type="entry name" value="CRISPR-ASSOCIATED EXONUCLEASE CAS4"/>
    <property type="match status" value="1"/>
</dbReference>
<dbReference type="GO" id="GO:0004527">
    <property type="term" value="F:exonuclease activity"/>
    <property type="evidence" value="ECO:0007669"/>
    <property type="project" value="UniProtKB-KW"/>
</dbReference>
<dbReference type="EMBL" id="FQVH01000001">
    <property type="protein sequence ID" value="SHE32610.1"/>
    <property type="molecule type" value="Genomic_DNA"/>
</dbReference>
<evidence type="ECO:0000313" key="12">
    <source>
        <dbReference type="Proteomes" id="UP000184088"/>
    </source>
</evidence>
<dbReference type="GO" id="GO:0051607">
    <property type="term" value="P:defense response to virus"/>
    <property type="evidence" value="ECO:0007669"/>
    <property type="project" value="UniProtKB-KW"/>
</dbReference>
<keyword evidence="1 9" id="KW-0540">Nuclease</keyword>
<dbReference type="GO" id="GO:0046872">
    <property type="term" value="F:metal ion binding"/>
    <property type="evidence" value="ECO:0007669"/>
    <property type="project" value="UniProtKB-KW"/>
</dbReference>
<dbReference type="OrthoDB" id="9794720at2"/>
<dbReference type="EC" id="3.1.12.1" evidence="9"/>
<evidence type="ECO:0000256" key="1">
    <source>
        <dbReference type="ARBA" id="ARBA00022722"/>
    </source>
</evidence>
<accession>A0A1M4SK76</accession>
<evidence type="ECO:0000313" key="11">
    <source>
        <dbReference type="EMBL" id="SHE32610.1"/>
    </source>
</evidence>
<dbReference type="PANTHER" id="PTHR37168:SF1">
    <property type="entry name" value="CRISPR-ASSOCIATED EXONUCLEASE CAS4"/>
    <property type="match status" value="1"/>
</dbReference>
<keyword evidence="8 9" id="KW-0464">Manganese</keyword>
<dbReference type="RefSeq" id="WP_073341098.1">
    <property type="nucleotide sequence ID" value="NZ_FQVH01000001.1"/>
</dbReference>
<comment type="cofactor">
    <cofactor evidence="9">
        <name>iron-sulfur cluster</name>
        <dbReference type="ChEBI" id="CHEBI:30408"/>
    </cofactor>
</comment>